<dbReference type="EnsemblPlants" id="OGLUM03G26350.1">
    <property type="protein sequence ID" value="OGLUM03G26350.1"/>
    <property type="gene ID" value="OGLUM03G26350"/>
</dbReference>
<dbReference type="AlphaFoldDB" id="A0A0D9ZAD3"/>
<keyword evidence="2" id="KW-1185">Reference proteome</keyword>
<accession>A0A0D9ZAD3</accession>
<reference evidence="1" key="1">
    <citation type="submission" date="2015-04" db="UniProtKB">
        <authorList>
            <consortium name="EnsemblPlants"/>
        </authorList>
    </citation>
    <scope>IDENTIFICATION</scope>
</reference>
<protein>
    <submittedName>
        <fullName evidence="1">Uncharacterized protein</fullName>
    </submittedName>
</protein>
<dbReference type="Gramene" id="OGLUM03G26350.1">
    <property type="protein sequence ID" value="OGLUM03G26350.1"/>
    <property type="gene ID" value="OGLUM03G26350"/>
</dbReference>
<proteinExistence type="predicted"/>
<evidence type="ECO:0000313" key="1">
    <source>
        <dbReference type="EnsemblPlants" id="OGLUM03G26350.1"/>
    </source>
</evidence>
<organism evidence="1">
    <name type="scientific">Oryza glumipatula</name>
    <dbReference type="NCBI Taxonomy" id="40148"/>
    <lineage>
        <taxon>Eukaryota</taxon>
        <taxon>Viridiplantae</taxon>
        <taxon>Streptophyta</taxon>
        <taxon>Embryophyta</taxon>
        <taxon>Tracheophyta</taxon>
        <taxon>Spermatophyta</taxon>
        <taxon>Magnoliopsida</taxon>
        <taxon>Liliopsida</taxon>
        <taxon>Poales</taxon>
        <taxon>Poaceae</taxon>
        <taxon>BOP clade</taxon>
        <taxon>Oryzoideae</taxon>
        <taxon>Oryzeae</taxon>
        <taxon>Oryzinae</taxon>
        <taxon>Oryza</taxon>
    </lineage>
</organism>
<reference evidence="1" key="2">
    <citation type="submission" date="2018-05" db="EMBL/GenBank/DDBJ databases">
        <title>OgluRS3 (Oryza glumaepatula Reference Sequence Version 3).</title>
        <authorList>
            <person name="Zhang J."/>
            <person name="Kudrna D."/>
            <person name="Lee S."/>
            <person name="Talag J."/>
            <person name="Welchert J."/>
            <person name="Wing R.A."/>
        </authorList>
    </citation>
    <scope>NUCLEOTIDE SEQUENCE [LARGE SCALE GENOMIC DNA]</scope>
</reference>
<dbReference type="HOGENOM" id="CLU_2907631_0_0_1"/>
<sequence length="71" mass="8217">MVVNPNNTYHMYYGIVQRITKMPSPLVVRVVLPIGCRRLPTCRSSPSTACCCSLVHHRPLPWKHFLQFAMY</sequence>
<name>A0A0D9ZAD3_9ORYZ</name>
<evidence type="ECO:0000313" key="2">
    <source>
        <dbReference type="Proteomes" id="UP000026961"/>
    </source>
</evidence>
<dbReference type="Proteomes" id="UP000026961">
    <property type="component" value="Chromosome 3"/>
</dbReference>
<dbReference type="Gene3D" id="2.30.30.140">
    <property type="match status" value="1"/>
</dbReference>